<feature type="region of interest" description="Disordered" evidence="1">
    <location>
        <begin position="1"/>
        <end position="23"/>
    </location>
</feature>
<evidence type="ECO:0000313" key="4">
    <source>
        <dbReference type="Proteomes" id="UP000626092"/>
    </source>
</evidence>
<name>A0A834HFD6_RHOSS</name>
<feature type="domain" description="F-box" evidence="2">
    <location>
        <begin position="34"/>
        <end position="67"/>
    </location>
</feature>
<gene>
    <name evidence="3" type="ORF">RHSIM_Rhsim01G0014600</name>
</gene>
<dbReference type="EMBL" id="WJXA01000001">
    <property type="protein sequence ID" value="KAF7152917.1"/>
    <property type="molecule type" value="Genomic_DNA"/>
</dbReference>
<sequence length="335" mass="38191">MTVKKACRRSTEQITGAPSSESSPAEEVIANNVDILTEILLRVRAKSLIRFKSVSKHWFSLISSSQFSTTHSRRNPNPSISGWFFSWKSIPLYHPIYNPIPQTITHSCNGLLLYEFAYLTPPVYMVCNPTTGKYALIPKPIEFSSGPKLLRECILETDSCTWYKAWTHSDLWWCYPLVNDDNIVVGFDVYSEKMIKMPNAPKMLCDFYIRYFGGCGGRLILILDRNPDEVEFKILEMDKDYGSWTMECEFHLRDVMSALQPIAPYSGKKFSILSVVEEEEEKGYSLILALPGKVVSYNLQLKTWNVLRDAVPGESICDLHPYATAHPYIESLSPV</sequence>
<dbReference type="OrthoDB" id="591557at2759"/>
<dbReference type="InterPro" id="IPR001810">
    <property type="entry name" value="F-box_dom"/>
</dbReference>
<dbReference type="InterPro" id="IPR036047">
    <property type="entry name" value="F-box-like_dom_sf"/>
</dbReference>
<organism evidence="3 4">
    <name type="scientific">Rhododendron simsii</name>
    <name type="common">Sims's rhododendron</name>
    <dbReference type="NCBI Taxonomy" id="118357"/>
    <lineage>
        <taxon>Eukaryota</taxon>
        <taxon>Viridiplantae</taxon>
        <taxon>Streptophyta</taxon>
        <taxon>Embryophyta</taxon>
        <taxon>Tracheophyta</taxon>
        <taxon>Spermatophyta</taxon>
        <taxon>Magnoliopsida</taxon>
        <taxon>eudicotyledons</taxon>
        <taxon>Gunneridae</taxon>
        <taxon>Pentapetalae</taxon>
        <taxon>asterids</taxon>
        <taxon>Ericales</taxon>
        <taxon>Ericaceae</taxon>
        <taxon>Ericoideae</taxon>
        <taxon>Rhodoreae</taxon>
        <taxon>Rhododendron</taxon>
    </lineage>
</organism>
<dbReference type="PANTHER" id="PTHR31672:SF13">
    <property type="entry name" value="F-BOX PROTEIN CPR30-LIKE"/>
    <property type="match status" value="1"/>
</dbReference>
<dbReference type="SUPFAM" id="SSF81383">
    <property type="entry name" value="F-box domain"/>
    <property type="match status" value="1"/>
</dbReference>
<comment type="caution">
    <text evidence="3">The sequence shown here is derived from an EMBL/GenBank/DDBJ whole genome shotgun (WGS) entry which is preliminary data.</text>
</comment>
<evidence type="ECO:0000256" key="1">
    <source>
        <dbReference type="SAM" id="MobiDB-lite"/>
    </source>
</evidence>
<dbReference type="AlphaFoldDB" id="A0A834HFD6"/>
<evidence type="ECO:0000259" key="2">
    <source>
        <dbReference type="Pfam" id="PF00646"/>
    </source>
</evidence>
<dbReference type="Proteomes" id="UP000626092">
    <property type="component" value="Unassembled WGS sequence"/>
</dbReference>
<keyword evidence="4" id="KW-1185">Reference proteome</keyword>
<evidence type="ECO:0000313" key="3">
    <source>
        <dbReference type="EMBL" id="KAF7152917.1"/>
    </source>
</evidence>
<dbReference type="PANTHER" id="PTHR31672">
    <property type="entry name" value="BNACNNG10540D PROTEIN"/>
    <property type="match status" value="1"/>
</dbReference>
<proteinExistence type="predicted"/>
<protein>
    <recommendedName>
        <fullName evidence="2">F-box domain-containing protein</fullName>
    </recommendedName>
</protein>
<accession>A0A834HFD6</accession>
<dbReference type="InterPro" id="IPR050796">
    <property type="entry name" value="SCF_F-box_component"/>
</dbReference>
<reference evidence="3" key="1">
    <citation type="submission" date="2019-11" db="EMBL/GenBank/DDBJ databases">
        <authorList>
            <person name="Liu Y."/>
            <person name="Hou J."/>
            <person name="Li T.-Q."/>
            <person name="Guan C.-H."/>
            <person name="Wu X."/>
            <person name="Wu H.-Z."/>
            <person name="Ling F."/>
            <person name="Zhang R."/>
            <person name="Shi X.-G."/>
            <person name="Ren J.-P."/>
            <person name="Chen E.-F."/>
            <person name="Sun J.-M."/>
        </authorList>
    </citation>
    <scope>NUCLEOTIDE SEQUENCE</scope>
    <source>
        <strain evidence="3">Adult_tree_wgs_1</strain>
        <tissue evidence="3">Leaves</tissue>
    </source>
</reference>
<dbReference type="Pfam" id="PF00646">
    <property type="entry name" value="F-box"/>
    <property type="match status" value="1"/>
</dbReference>